<evidence type="ECO:0000313" key="2">
    <source>
        <dbReference type="EMBL" id="MDM1049587.1"/>
    </source>
</evidence>
<gene>
    <name evidence="2" type="ORF">HX018_15210</name>
</gene>
<accession>A0ABT7NQR9</accession>
<dbReference type="Proteomes" id="UP001170954">
    <property type="component" value="Unassembled WGS sequence"/>
</dbReference>
<feature type="chain" id="PRO_5046863294" description="Lipoprotein" evidence="1">
    <location>
        <begin position="18"/>
        <end position="191"/>
    </location>
</feature>
<evidence type="ECO:0008006" key="4">
    <source>
        <dbReference type="Google" id="ProtNLM"/>
    </source>
</evidence>
<dbReference type="RefSeq" id="WP_149525185.1">
    <property type="nucleotide sequence ID" value="NZ_CP030848.1"/>
</dbReference>
<evidence type="ECO:0000256" key="1">
    <source>
        <dbReference type="SAM" id="SignalP"/>
    </source>
</evidence>
<reference evidence="2" key="2">
    <citation type="journal article" date="2022" name="Sci. Total Environ.">
        <title>Prevalence, transmission, and molecular epidemiology of tet(X)-positive bacteria among humans, animals, and environmental niches in China: An epidemiological, and genomic-based study.</title>
        <authorList>
            <person name="Dong N."/>
            <person name="Zeng Y."/>
            <person name="Cai C."/>
            <person name="Sun C."/>
            <person name="Lu J."/>
            <person name="Liu C."/>
            <person name="Zhou H."/>
            <person name="Sun Q."/>
            <person name="Shu L."/>
            <person name="Wang H."/>
            <person name="Wang Y."/>
            <person name="Wang S."/>
            <person name="Wu C."/>
            <person name="Chan E.W."/>
            <person name="Chen G."/>
            <person name="Shen Z."/>
            <person name="Chen S."/>
            <person name="Zhang R."/>
        </authorList>
    </citation>
    <scope>NUCLEOTIDE SEQUENCE</scope>
    <source>
        <strain evidence="2">R1692</strain>
    </source>
</reference>
<evidence type="ECO:0000313" key="3">
    <source>
        <dbReference type="Proteomes" id="UP001170954"/>
    </source>
</evidence>
<reference evidence="2" key="1">
    <citation type="submission" date="2020-06" db="EMBL/GenBank/DDBJ databases">
        <authorList>
            <person name="Dong N."/>
        </authorList>
    </citation>
    <scope>NUCLEOTIDE SEQUENCE</scope>
    <source>
        <strain evidence="2">R1692</strain>
    </source>
</reference>
<sequence>MRALAYIPLAIAVLAAACQGNNNNQQTTQTDSTALDTGLVTQVKVDTIQSIRDNYERIHAITDWDKIDSAEVLGESTEGGIAYFYYKNNIMEKMDIKYYGEGGYTNDYYYFKDNQVSFVLEELYRYNAHMYAPEFDYSKTEKAEEFRFYYFDGKFVKGLPEQADPKWQAELADRAEVLVQQKEKISKLKRY</sequence>
<name>A0ABT7NQR9_9SPHI</name>
<dbReference type="EMBL" id="JACAGK010000050">
    <property type="protein sequence ID" value="MDM1049587.1"/>
    <property type="molecule type" value="Genomic_DNA"/>
</dbReference>
<feature type="signal peptide" evidence="1">
    <location>
        <begin position="1"/>
        <end position="17"/>
    </location>
</feature>
<keyword evidence="3" id="KW-1185">Reference proteome</keyword>
<keyword evidence="1" id="KW-0732">Signal</keyword>
<organism evidence="2 3">
    <name type="scientific">Sphingobacterium hotanense</name>
    <dbReference type="NCBI Taxonomy" id="649196"/>
    <lineage>
        <taxon>Bacteria</taxon>
        <taxon>Pseudomonadati</taxon>
        <taxon>Bacteroidota</taxon>
        <taxon>Sphingobacteriia</taxon>
        <taxon>Sphingobacteriales</taxon>
        <taxon>Sphingobacteriaceae</taxon>
        <taxon>Sphingobacterium</taxon>
    </lineage>
</organism>
<proteinExistence type="predicted"/>
<dbReference type="PROSITE" id="PS51257">
    <property type="entry name" value="PROKAR_LIPOPROTEIN"/>
    <property type="match status" value="1"/>
</dbReference>
<protein>
    <recommendedName>
        <fullName evidence="4">Lipoprotein</fullName>
    </recommendedName>
</protein>
<comment type="caution">
    <text evidence="2">The sequence shown here is derived from an EMBL/GenBank/DDBJ whole genome shotgun (WGS) entry which is preliminary data.</text>
</comment>